<dbReference type="Proteomes" id="UP000535543">
    <property type="component" value="Unassembled WGS sequence"/>
</dbReference>
<reference evidence="3 4" key="1">
    <citation type="submission" date="2019-05" db="EMBL/GenBank/DDBJ databases">
        <authorList>
            <person name="Lee S.D."/>
        </authorList>
    </citation>
    <scope>NUCLEOTIDE SEQUENCE [LARGE SCALE GENOMIC DNA]</scope>
    <source>
        <strain evidence="3 4">YC2-7</strain>
    </source>
</reference>
<gene>
    <name evidence="3" type="ORF">FGL95_23140</name>
</gene>
<evidence type="ECO:0000256" key="1">
    <source>
        <dbReference type="PROSITE-ProRule" id="PRU01251"/>
    </source>
</evidence>
<dbReference type="SUPFAM" id="SSF81923">
    <property type="entry name" value="Double Clp-N motif"/>
    <property type="match status" value="2"/>
</dbReference>
<dbReference type="PANTHER" id="PTHR47016:SF5">
    <property type="entry name" value="CLP DOMAIN SUPERFAMILY PROTEIN"/>
    <property type="match status" value="1"/>
</dbReference>
<dbReference type="InterPro" id="IPR004176">
    <property type="entry name" value="Clp_R_N"/>
</dbReference>
<keyword evidence="1" id="KW-0677">Repeat</keyword>
<dbReference type="InterPro" id="IPR044217">
    <property type="entry name" value="CLPT1/2"/>
</dbReference>
<comment type="caution">
    <text evidence="3">The sequence shown here is derived from an EMBL/GenBank/DDBJ whole genome shotgun (WGS) entry which is preliminary data.</text>
</comment>
<dbReference type="PANTHER" id="PTHR47016">
    <property type="entry name" value="ATP-DEPENDENT CLP PROTEASE ATP-BINDING SUBUNIT CLPT1, CHLOROPLASTIC"/>
    <property type="match status" value="1"/>
</dbReference>
<dbReference type="Gene3D" id="1.10.1780.10">
    <property type="entry name" value="Clp, N-terminal domain"/>
    <property type="match status" value="2"/>
</dbReference>
<evidence type="ECO:0000313" key="4">
    <source>
        <dbReference type="Proteomes" id="UP000535543"/>
    </source>
</evidence>
<dbReference type="AlphaFoldDB" id="A0A848KJD9"/>
<dbReference type="RefSeq" id="WP_169591380.1">
    <property type="nucleotide sequence ID" value="NZ_VCQU01000009.1"/>
</dbReference>
<evidence type="ECO:0000313" key="3">
    <source>
        <dbReference type="EMBL" id="NMN97936.1"/>
    </source>
</evidence>
<dbReference type="Pfam" id="PF02861">
    <property type="entry name" value="Clp_N"/>
    <property type="match status" value="2"/>
</dbReference>
<keyword evidence="4" id="KW-1185">Reference proteome</keyword>
<dbReference type="InterPro" id="IPR036628">
    <property type="entry name" value="Clp_N_dom_sf"/>
</dbReference>
<dbReference type="PROSITE" id="PS51903">
    <property type="entry name" value="CLP_R"/>
    <property type="match status" value="1"/>
</dbReference>
<protein>
    <submittedName>
        <fullName evidence="3">Clp protease</fullName>
    </submittedName>
</protein>
<evidence type="ECO:0000259" key="2">
    <source>
        <dbReference type="PROSITE" id="PS51903"/>
    </source>
</evidence>
<keyword evidence="3" id="KW-0378">Hydrolase</keyword>
<proteinExistence type="predicted"/>
<dbReference type="GO" id="GO:0008233">
    <property type="term" value="F:peptidase activity"/>
    <property type="evidence" value="ECO:0007669"/>
    <property type="project" value="UniProtKB-KW"/>
</dbReference>
<organism evidence="3 4">
    <name type="scientific">Antrihabitans stalactiti</name>
    <dbReference type="NCBI Taxonomy" id="2584121"/>
    <lineage>
        <taxon>Bacteria</taxon>
        <taxon>Bacillati</taxon>
        <taxon>Actinomycetota</taxon>
        <taxon>Actinomycetes</taxon>
        <taxon>Mycobacteriales</taxon>
        <taxon>Nocardiaceae</taxon>
        <taxon>Antrihabitans</taxon>
    </lineage>
</organism>
<dbReference type="GO" id="GO:0006508">
    <property type="term" value="P:proteolysis"/>
    <property type="evidence" value="ECO:0007669"/>
    <property type="project" value="UniProtKB-KW"/>
</dbReference>
<sequence>MFERFSKAAKVAVVVAQEEARELRSPHIGVEHLLLGVLAEPEPPLRNLLTGLGITLDGAREQVSRKRSTEPLGDADAEALKSIGIDLDAVRESLQASFGKDALDRGTPEPRRRWRGGHIPFTREAKKVLEFSLREALVHNDNHIGSEHVLLGIVRAPSPVAEAIITAHVPLAELREKVLVLLDRAA</sequence>
<keyword evidence="3" id="KW-0645">Protease</keyword>
<feature type="domain" description="Clp R" evidence="2">
    <location>
        <begin position="2"/>
        <end position="186"/>
    </location>
</feature>
<accession>A0A848KJD9</accession>
<dbReference type="EMBL" id="VCQU01000009">
    <property type="protein sequence ID" value="NMN97936.1"/>
    <property type="molecule type" value="Genomic_DNA"/>
</dbReference>
<reference evidence="3 4" key="2">
    <citation type="submission" date="2020-06" db="EMBL/GenBank/DDBJ databases">
        <title>Antribacter stalactiti gen. nov., sp. nov., a new member of the family Nacardiaceae isolated from a cave.</title>
        <authorList>
            <person name="Kim I.S."/>
        </authorList>
    </citation>
    <scope>NUCLEOTIDE SEQUENCE [LARGE SCALE GENOMIC DNA]</scope>
    <source>
        <strain evidence="3 4">YC2-7</strain>
    </source>
</reference>
<name>A0A848KJD9_9NOCA</name>